<dbReference type="OrthoDB" id="5565434at2"/>
<sequence>MTLRYKTLLKKTLFICIGLAALTAQAATKPSRIASFGAGGSNTFSVKSTSWRDPAFGNMGWTHNSDWGSFTASAGKSKTITLTSTVAGFHPGVTVWYRGTDDTAPDNYVVDHFYPQGGNFVEFGAKDETSGIGIGNISMQIVSFGYDQDGHTLKPGLNGLTDRISGKMTLTFKTAKAGNYIFVVGGFNPSAKVSKTAKHTVAVNVK</sequence>
<reference evidence="4" key="1">
    <citation type="submission" date="2017-02" db="EMBL/GenBank/DDBJ databases">
        <authorList>
            <person name="Daims H."/>
        </authorList>
    </citation>
    <scope>NUCLEOTIDE SEQUENCE [LARGE SCALE GENOMIC DNA]</scope>
</reference>
<feature type="chain" id="PRO_5013068581" evidence="1">
    <location>
        <begin position="27"/>
        <end position="206"/>
    </location>
</feature>
<dbReference type="AlphaFoldDB" id="A0A1R4H1S0"/>
<dbReference type="RefSeq" id="WP_087142432.1">
    <property type="nucleotide sequence ID" value="NZ_FUKI01000044.1"/>
</dbReference>
<organism evidence="3 4">
    <name type="scientific">Crenothrix polyspora</name>
    <dbReference type="NCBI Taxonomy" id="360316"/>
    <lineage>
        <taxon>Bacteria</taxon>
        <taxon>Pseudomonadati</taxon>
        <taxon>Pseudomonadota</taxon>
        <taxon>Gammaproteobacteria</taxon>
        <taxon>Methylococcales</taxon>
        <taxon>Crenotrichaceae</taxon>
        <taxon>Crenothrix</taxon>
    </lineage>
</organism>
<evidence type="ECO:0000256" key="1">
    <source>
        <dbReference type="SAM" id="SignalP"/>
    </source>
</evidence>
<keyword evidence="1" id="KW-0732">Signal</keyword>
<proteinExistence type="predicted"/>
<keyword evidence="4" id="KW-1185">Reference proteome</keyword>
<evidence type="ECO:0000259" key="2">
    <source>
        <dbReference type="Pfam" id="PF18252"/>
    </source>
</evidence>
<protein>
    <submittedName>
        <fullName evidence="3">Putative Copper-repressible polypeptide</fullName>
    </submittedName>
</protein>
<evidence type="ECO:0000313" key="3">
    <source>
        <dbReference type="EMBL" id="SJM90191.1"/>
    </source>
</evidence>
<dbReference type="Pfam" id="PF18252">
    <property type="entry name" value="Cu_bind_CorA"/>
    <property type="match status" value="1"/>
</dbReference>
<dbReference type="InterPro" id="IPR041007">
    <property type="entry name" value="Cu_bind_CorA"/>
</dbReference>
<feature type="signal peptide" evidence="1">
    <location>
        <begin position="1"/>
        <end position="26"/>
    </location>
</feature>
<name>A0A1R4H1S0_9GAMM</name>
<dbReference type="Gene3D" id="2.60.120.1220">
    <property type="match status" value="1"/>
</dbReference>
<accession>A0A1R4H1S0</accession>
<gene>
    <name evidence="3" type="ORF">CRENPOLYSF1_1380004</name>
</gene>
<dbReference type="Proteomes" id="UP000195667">
    <property type="component" value="Unassembled WGS sequence"/>
</dbReference>
<feature type="domain" description="Copper(I)-binding protein CorA" evidence="2">
    <location>
        <begin position="40"/>
        <end position="191"/>
    </location>
</feature>
<dbReference type="EMBL" id="FUKI01000044">
    <property type="protein sequence ID" value="SJM90191.1"/>
    <property type="molecule type" value="Genomic_DNA"/>
</dbReference>
<evidence type="ECO:0000313" key="4">
    <source>
        <dbReference type="Proteomes" id="UP000195667"/>
    </source>
</evidence>